<evidence type="ECO:0000256" key="1">
    <source>
        <dbReference type="SAM" id="MobiDB-lite"/>
    </source>
</evidence>
<comment type="caution">
    <text evidence="2">The sequence shown here is derived from an EMBL/GenBank/DDBJ whole genome shotgun (WGS) entry which is preliminary data.</text>
</comment>
<accession>W9Y4D5</accession>
<evidence type="ECO:0000313" key="3">
    <source>
        <dbReference type="Proteomes" id="UP000019478"/>
    </source>
</evidence>
<feature type="compositionally biased region" description="Polar residues" evidence="1">
    <location>
        <begin position="73"/>
        <end position="83"/>
    </location>
</feature>
<dbReference type="EMBL" id="AMGY01000004">
    <property type="protein sequence ID" value="EXJ84500.1"/>
    <property type="molecule type" value="Genomic_DNA"/>
</dbReference>
<dbReference type="GeneID" id="19169285"/>
<dbReference type="eggNOG" id="ENOG502S0CM">
    <property type="taxonomic scope" value="Eukaryota"/>
</dbReference>
<reference evidence="2 3" key="1">
    <citation type="submission" date="2013-03" db="EMBL/GenBank/DDBJ databases">
        <title>The Genome Sequence of Capronia epimyces CBS 606.96.</title>
        <authorList>
            <consortium name="The Broad Institute Genomics Platform"/>
            <person name="Cuomo C."/>
            <person name="de Hoog S."/>
            <person name="Gorbushina A."/>
            <person name="Walker B."/>
            <person name="Young S.K."/>
            <person name="Zeng Q."/>
            <person name="Gargeya S."/>
            <person name="Fitzgerald M."/>
            <person name="Haas B."/>
            <person name="Abouelleil A."/>
            <person name="Allen A.W."/>
            <person name="Alvarado L."/>
            <person name="Arachchi H.M."/>
            <person name="Berlin A.M."/>
            <person name="Chapman S.B."/>
            <person name="Gainer-Dewar J."/>
            <person name="Goldberg J."/>
            <person name="Griggs A."/>
            <person name="Gujja S."/>
            <person name="Hansen M."/>
            <person name="Howarth C."/>
            <person name="Imamovic A."/>
            <person name="Ireland A."/>
            <person name="Larimer J."/>
            <person name="McCowan C."/>
            <person name="Murphy C."/>
            <person name="Pearson M."/>
            <person name="Poon T.W."/>
            <person name="Priest M."/>
            <person name="Roberts A."/>
            <person name="Saif S."/>
            <person name="Shea T."/>
            <person name="Sisk P."/>
            <person name="Sykes S."/>
            <person name="Wortman J."/>
            <person name="Nusbaum C."/>
            <person name="Birren B."/>
        </authorList>
    </citation>
    <scope>NUCLEOTIDE SEQUENCE [LARGE SCALE GENOMIC DNA]</scope>
    <source>
        <strain evidence="2 3">CBS 606.96</strain>
    </source>
</reference>
<keyword evidence="3" id="KW-1185">Reference proteome</keyword>
<gene>
    <name evidence="2" type="ORF">A1O3_05169</name>
</gene>
<dbReference type="AlphaFoldDB" id="W9Y4D5"/>
<dbReference type="RefSeq" id="XP_007733485.1">
    <property type="nucleotide sequence ID" value="XM_007735295.1"/>
</dbReference>
<feature type="compositionally biased region" description="Acidic residues" evidence="1">
    <location>
        <begin position="112"/>
        <end position="122"/>
    </location>
</feature>
<dbReference type="OrthoDB" id="439943at2759"/>
<organism evidence="2 3">
    <name type="scientific">Capronia epimyces CBS 606.96</name>
    <dbReference type="NCBI Taxonomy" id="1182542"/>
    <lineage>
        <taxon>Eukaryota</taxon>
        <taxon>Fungi</taxon>
        <taxon>Dikarya</taxon>
        <taxon>Ascomycota</taxon>
        <taxon>Pezizomycotina</taxon>
        <taxon>Eurotiomycetes</taxon>
        <taxon>Chaetothyriomycetidae</taxon>
        <taxon>Chaetothyriales</taxon>
        <taxon>Herpotrichiellaceae</taxon>
        <taxon>Capronia</taxon>
    </lineage>
</organism>
<protein>
    <submittedName>
        <fullName evidence="2">Uncharacterized protein</fullName>
    </submittedName>
</protein>
<feature type="compositionally biased region" description="Basic and acidic residues" evidence="1">
    <location>
        <begin position="102"/>
        <end position="111"/>
    </location>
</feature>
<feature type="region of interest" description="Disordered" evidence="1">
    <location>
        <begin position="1"/>
        <end position="22"/>
    </location>
</feature>
<sequence length="831" mass="91524">MTDKPGSKGNNALQDEAISSAAGTNRLELEYPRIPLHLSLESLLVHSSSSGSPSRHAMSTFGQTPPALGDSWASLTDVESSTSNEEDLRSEHTDVGSLLDVHSSDDVHSATDGEESTNEEDVTSSAYLRRQSPLEAGIRQATSLDHSHIGVSELNFVGAESQETIRHATYRHTIVRPLTEIQNQQFRRWRDEDISSKVCSIIRMPLLENGLDLDSLDYFKVILLGRHVEQFKPEIQRKLGDALVSRRVSSGSASRTSISRFHLVPSSFGPGSQPEFADLVAIDKQIDFECYNLVERRCSDNTPASLVLRNRQTRSSVISEWDGRVFVVTNPRWISPDLAIICVHLDENNNLDSDSLPMVEFADRHGIPSILIRMDRGWQGNYGTAVKTDYLHESIQSNPELPPGQALTSNLPVDIPAFLNLDSALLNKHIAYLISLSATSRSYEDSQVVSLPAAPHEEQSSFLTPISPAYGYYLKRILITLWIVGVYFFLGAQRWPLALESLSSRSASMKSAVDIPNSAVSARASEAPNVSQTHLPDQISNTLSHAAWKLGPTNQLLAIPSTSPAPTLGEENRHFQISIIGESQLMVRLPRIFLSRKKRSQLEVVLMKGNRTIPAVVQELFDGVYSIQLQPRDASGDVEVNLTLTKPPLSESLTLFLGSQTTNDYRPLQTVLHAINGTLQGAINQLSTWLPDWRSKIPSQILDSDVGKLKDLKESIKGLRITYVTSKRSTLKRLSVLQTQGLTGAKSLHADMTCLMEEGVVQGRRILRHLTDGIHNAQAGLLGLFKSVDAAQLSAELRAGILAKKLGVAQGSARHIVSNAAGKLRNRERRD</sequence>
<name>W9Y4D5_9EURO</name>
<feature type="region of interest" description="Disordered" evidence="1">
    <location>
        <begin position="46"/>
        <end position="126"/>
    </location>
</feature>
<dbReference type="HOGENOM" id="CLU_372154_0_0_1"/>
<evidence type="ECO:0000313" key="2">
    <source>
        <dbReference type="EMBL" id="EXJ84500.1"/>
    </source>
</evidence>
<dbReference type="STRING" id="1182542.W9Y4D5"/>
<proteinExistence type="predicted"/>
<feature type="compositionally biased region" description="Low complexity" evidence="1">
    <location>
        <begin position="46"/>
        <end position="59"/>
    </location>
</feature>
<dbReference type="Proteomes" id="UP000019478">
    <property type="component" value="Unassembled WGS sequence"/>
</dbReference>